<keyword evidence="1" id="KW-1133">Transmembrane helix</keyword>
<sequence>MIQKTTTKQPGISTYAHYPKKRTITSYPTILSTPYFGITVHEYNTTISSMPSVSLSTSKSHISSSSTQSEKAFILGSDITTLSKQVGNEEIRQSYTTTTLMGYSFTGCIILILVVVAFKSGMKGSKLYRWRKSIINPKLHTYSKHFDSFERIEYM</sequence>
<evidence type="ECO:0000256" key="1">
    <source>
        <dbReference type="SAM" id="Phobius"/>
    </source>
</evidence>
<feature type="transmembrane region" description="Helical" evidence="1">
    <location>
        <begin position="100"/>
        <end position="122"/>
    </location>
</feature>
<name>A0A0C2N048_THEKT</name>
<keyword evidence="1" id="KW-0812">Transmembrane</keyword>
<dbReference type="EMBL" id="JWZT01003251">
    <property type="protein sequence ID" value="KII67272.1"/>
    <property type="molecule type" value="Genomic_DNA"/>
</dbReference>
<dbReference type="Proteomes" id="UP000031668">
    <property type="component" value="Unassembled WGS sequence"/>
</dbReference>
<evidence type="ECO:0000313" key="3">
    <source>
        <dbReference type="Proteomes" id="UP000031668"/>
    </source>
</evidence>
<keyword evidence="3" id="KW-1185">Reference proteome</keyword>
<evidence type="ECO:0000313" key="2">
    <source>
        <dbReference type="EMBL" id="KII67272.1"/>
    </source>
</evidence>
<organism evidence="2 3">
    <name type="scientific">Thelohanellus kitauei</name>
    <name type="common">Myxosporean</name>
    <dbReference type="NCBI Taxonomy" id="669202"/>
    <lineage>
        <taxon>Eukaryota</taxon>
        <taxon>Metazoa</taxon>
        <taxon>Cnidaria</taxon>
        <taxon>Myxozoa</taxon>
        <taxon>Myxosporea</taxon>
        <taxon>Bivalvulida</taxon>
        <taxon>Platysporina</taxon>
        <taxon>Myxobolidae</taxon>
        <taxon>Thelohanellus</taxon>
    </lineage>
</organism>
<proteinExistence type="predicted"/>
<keyword evidence="1" id="KW-0472">Membrane</keyword>
<comment type="caution">
    <text evidence="2">The sequence shown here is derived from an EMBL/GenBank/DDBJ whole genome shotgun (WGS) entry which is preliminary data.</text>
</comment>
<gene>
    <name evidence="2" type="ORF">RF11_07694</name>
</gene>
<accession>A0A0C2N048</accession>
<dbReference type="AlphaFoldDB" id="A0A0C2N048"/>
<protein>
    <submittedName>
        <fullName evidence="2">Uncharacterized protein</fullName>
    </submittedName>
</protein>
<reference evidence="2 3" key="1">
    <citation type="journal article" date="2014" name="Genome Biol. Evol.">
        <title>The genome of the myxosporean Thelohanellus kitauei shows adaptations to nutrient acquisition within its fish host.</title>
        <authorList>
            <person name="Yang Y."/>
            <person name="Xiong J."/>
            <person name="Zhou Z."/>
            <person name="Huo F."/>
            <person name="Miao W."/>
            <person name="Ran C."/>
            <person name="Liu Y."/>
            <person name="Zhang J."/>
            <person name="Feng J."/>
            <person name="Wang M."/>
            <person name="Wang M."/>
            <person name="Wang L."/>
            <person name="Yao B."/>
        </authorList>
    </citation>
    <scope>NUCLEOTIDE SEQUENCE [LARGE SCALE GENOMIC DNA]</scope>
    <source>
        <strain evidence="2">Wuqing</strain>
    </source>
</reference>